<evidence type="ECO:0000313" key="3">
    <source>
        <dbReference type="Proteomes" id="UP000049127"/>
    </source>
</evidence>
<feature type="chain" id="PRO_5009760021" evidence="1">
    <location>
        <begin position="27"/>
        <end position="192"/>
    </location>
</feature>
<accession>A0A0C7IW82</accession>
<name>A0A0C7IW82_PARSO</name>
<protein>
    <submittedName>
        <fullName evidence="2">Alternate signal-mediated exported protein</fullName>
    </submittedName>
</protein>
<dbReference type="AlphaFoldDB" id="A0A0C7IW82"/>
<gene>
    <name evidence="2" type="ORF">R28058_30731</name>
</gene>
<sequence>MKKNKTVAYALAATLLVGGTFLGTKALFTDKVDTVGELSISTGDVDIVAEVTQDWTLDRNGYEPNTGTSDGGRLAQFDNLKYGDVLTKKVTITNKGTLKALVNFTENEAVTDKLPTGINFTAEFKDSKGNKLPSESTMDIGSSATVDLKLEVVGGGNHNDKDSLNSDKQEQTILELRDAYVLNAQQQNPKGK</sequence>
<feature type="signal peptide" evidence="1">
    <location>
        <begin position="1"/>
        <end position="26"/>
    </location>
</feature>
<keyword evidence="1" id="KW-0732">Signal</keyword>
<dbReference type="OrthoDB" id="2156977at2"/>
<reference evidence="2 3" key="1">
    <citation type="submission" date="2015-01" db="EMBL/GenBank/DDBJ databases">
        <authorList>
            <person name="Aslett A.Martin."/>
            <person name="De Silva Nishadi"/>
        </authorList>
    </citation>
    <scope>NUCLEOTIDE SEQUENCE [LARGE SCALE GENOMIC DNA]</scope>
    <source>
        <strain evidence="2 3">R28058</strain>
    </source>
</reference>
<dbReference type="InterPro" id="IPR013783">
    <property type="entry name" value="Ig-like_fold"/>
</dbReference>
<dbReference type="Gene3D" id="2.60.40.10">
    <property type="entry name" value="Immunoglobulins"/>
    <property type="match status" value="1"/>
</dbReference>
<dbReference type="RefSeq" id="WP_055332900.1">
    <property type="nucleotide sequence ID" value="NZ_CDNI01000025.1"/>
</dbReference>
<evidence type="ECO:0000313" key="2">
    <source>
        <dbReference type="EMBL" id="CEQ05382.1"/>
    </source>
</evidence>
<proteinExistence type="predicted"/>
<dbReference type="EMBL" id="CEKZ01000025">
    <property type="protein sequence ID" value="CEQ05382.1"/>
    <property type="molecule type" value="Genomic_DNA"/>
</dbReference>
<dbReference type="Proteomes" id="UP000049127">
    <property type="component" value="Unassembled WGS sequence"/>
</dbReference>
<organism evidence="2 3">
    <name type="scientific">Paraclostridium sordellii</name>
    <name type="common">Clostridium sordellii</name>
    <dbReference type="NCBI Taxonomy" id="1505"/>
    <lineage>
        <taxon>Bacteria</taxon>
        <taxon>Bacillati</taxon>
        <taxon>Bacillota</taxon>
        <taxon>Clostridia</taxon>
        <taxon>Peptostreptococcales</taxon>
        <taxon>Peptostreptococcaceae</taxon>
        <taxon>Paraclostridium</taxon>
    </lineage>
</organism>
<evidence type="ECO:0000256" key="1">
    <source>
        <dbReference type="SAM" id="SignalP"/>
    </source>
</evidence>